<dbReference type="PANTHER" id="PTHR36766:SF40">
    <property type="entry name" value="DISEASE RESISTANCE PROTEIN RGA3"/>
    <property type="match status" value="1"/>
</dbReference>
<dbReference type="SUPFAM" id="SSF52058">
    <property type="entry name" value="L domain-like"/>
    <property type="match status" value="1"/>
</dbReference>
<comment type="caution">
    <text evidence="2">The sequence shown here is derived from an EMBL/GenBank/DDBJ whole genome shotgun (WGS) entry which is preliminary data.</text>
</comment>
<keyword evidence="1" id="KW-0611">Plant defense</keyword>
<dbReference type="PANTHER" id="PTHR36766">
    <property type="entry name" value="PLANT BROAD-SPECTRUM MILDEW RESISTANCE PROTEIN RPW8"/>
    <property type="match status" value="1"/>
</dbReference>
<dbReference type="Gene3D" id="3.80.10.10">
    <property type="entry name" value="Ribonuclease Inhibitor"/>
    <property type="match status" value="2"/>
</dbReference>
<organism evidence="2 3">
    <name type="scientific">Cephalotus follicularis</name>
    <name type="common">Albany pitcher plant</name>
    <dbReference type="NCBI Taxonomy" id="3775"/>
    <lineage>
        <taxon>Eukaryota</taxon>
        <taxon>Viridiplantae</taxon>
        <taxon>Streptophyta</taxon>
        <taxon>Embryophyta</taxon>
        <taxon>Tracheophyta</taxon>
        <taxon>Spermatophyta</taxon>
        <taxon>Magnoliopsida</taxon>
        <taxon>eudicotyledons</taxon>
        <taxon>Gunneridae</taxon>
        <taxon>Pentapetalae</taxon>
        <taxon>rosids</taxon>
        <taxon>fabids</taxon>
        <taxon>Oxalidales</taxon>
        <taxon>Cephalotaceae</taxon>
        <taxon>Cephalotus</taxon>
    </lineage>
</organism>
<dbReference type="InterPro" id="IPR032675">
    <property type="entry name" value="LRR_dom_sf"/>
</dbReference>
<sequence>MLPATLKHLHIWGSCPVLEFISETFHYNKCLETICIHTCENLKSLPEGLHNLNLLCHFFLFHCGSVVSIPEGGLPTANLRSLHFHGCQNLEALPNGMHNLTSLQHLRISDCPGIICFPVQGFPTNLTSLRVSEVNMVKALLDWGLHRLNSLKVLYIKGDCADIVSFPQEEKGVVLPTSLTSLTIGGFSNLKHLYSSNGSGNLTSLEYLDIFDCPKLTCFPKVGLPPSLLQLETTNCSLLKPFLQSTRTLTYRS</sequence>
<evidence type="ECO:0000256" key="1">
    <source>
        <dbReference type="ARBA" id="ARBA00022821"/>
    </source>
</evidence>
<protein>
    <submittedName>
        <fullName evidence="2">LRR_1 domain-containing protein/LRR_7 domain-containing protein</fullName>
    </submittedName>
</protein>
<dbReference type="AlphaFoldDB" id="A0A1Q3BN14"/>
<dbReference type="Proteomes" id="UP000187406">
    <property type="component" value="Unassembled WGS sequence"/>
</dbReference>
<dbReference type="InParanoid" id="A0A1Q3BN14"/>
<evidence type="ECO:0000313" key="2">
    <source>
        <dbReference type="EMBL" id="GAV69396.1"/>
    </source>
</evidence>
<keyword evidence="3" id="KW-1185">Reference proteome</keyword>
<dbReference type="OrthoDB" id="26890at2759"/>
<gene>
    <name evidence="2" type="ORF">CFOL_v3_12897</name>
</gene>
<accession>A0A1Q3BN14</accession>
<dbReference type="STRING" id="3775.A0A1Q3BN14"/>
<reference evidence="3" key="1">
    <citation type="submission" date="2016-04" db="EMBL/GenBank/DDBJ databases">
        <title>Cephalotus genome sequencing.</title>
        <authorList>
            <person name="Fukushima K."/>
            <person name="Hasebe M."/>
            <person name="Fang X."/>
        </authorList>
    </citation>
    <scope>NUCLEOTIDE SEQUENCE [LARGE SCALE GENOMIC DNA]</scope>
    <source>
        <strain evidence="3">cv. St1</strain>
    </source>
</reference>
<proteinExistence type="predicted"/>
<evidence type="ECO:0000313" key="3">
    <source>
        <dbReference type="Proteomes" id="UP000187406"/>
    </source>
</evidence>
<dbReference type="EMBL" id="BDDD01000719">
    <property type="protein sequence ID" value="GAV69396.1"/>
    <property type="molecule type" value="Genomic_DNA"/>
</dbReference>
<dbReference type="GO" id="GO:0006952">
    <property type="term" value="P:defense response"/>
    <property type="evidence" value="ECO:0007669"/>
    <property type="project" value="UniProtKB-KW"/>
</dbReference>
<name>A0A1Q3BN14_CEPFO</name>